<dbReference type="EC" id="2.7.7.7" evidence="1"/>
<protein>
    <submittedName>
        <fullName evidence="1">DNA polymerase-3 subunit delta</fullName>
        <ecNumber evidence="1">2.7.7.7</ecNumber>
    </submittedName>
</protein>
<gene>
    <name evidence="1" type="ORF">FHX64_001710</name>
</gene>
<organism evidence="1 2">
    <name type="scientific">Microbacter margulisiae</name>
    <dbReference type="NCBI Taxonomy" id="1350067"/>
    <lineage>
        <taxon>Bacteria</taxon>
        <taxon>Pseudomonadati</taxon>
        <taxon>Bacteroidota</taxon>
        <taxon>Bacteroidia</taxon>
        <taxon>Bacteroidales</taxon>
        <taxon>Porphyromonadaceae</taxon>
        <taxon>Microbacter</taxon>
    </lineage>
</organism>
<name>A0A7W5H2M9_9PORP</name>
<dbReference type="PANTHER" id="PTHR11669:SF8">
    <property type="entry name" value="DNA POLYMERASE III SUBUNIT DELTA"/>
    <property type="match status" value="1"/>
</dbReference>
<dbReference type="Proteomes" id="UP000544222">
    <property type="component" value="Unassembled WGS sequence"/>
</dbReference>
<keyword evidence="1" id="KW-0808">Transferase</keyword>
<dbReference type="PANTHER" id="PTHR11669">
    <property type="entry name" value="REPLICATION FACTOR C / DNA POLYMERASE III GAMMA-TAU SUBUNIT"/>
    <property type="match status" value="1"/>
</dbReference>
<keyword evidence="1" id="KW-0548">Nucleotidyltransferase</keyword>
<dbReference type="NCBIfam" id="TIGR00678">
    <property type="entry name" value="holB"/>
    <property type="match status" value="1"/>
</dbReference>
<reference evidence="1 2" key="1">
    <citation type="submission" date="2020-08" db="EMBL/GenBank/DDBJ databases">
        <title>Genomic Encyclopedia of Type Strains, Phase IV (KMG-IV): sequencing the most valuable type-strain genomes for metagenomic binning, comparative biology and taxonomic classification.</title>
        <authorList>
            <person name="Goeker M."/>
        </authorList>
    </citation>
    <scope>NUCLEOTIDE SEQUENCE [LARGE SCALE GENOMIC DNA]</scope>
    <source>
        <strain evidence="1 2">DSM 27471</strain>
    </source>
</reference>
<dbReference type="InterPro" id="IPR004622">
    <property type="entry name" value="DNA_pol_HolB"/>
</dbReference>
<evidence type="ECO:0000313" key="1">
    <source>
        <dbReference type="EMBL" id="MBB3187547.1"/>
    </source>
</evidence>
<evidence type="ECO:0000313" key="2">
    <source>
        <dbReference type="Proteomes" id="UP000544222"/>
    </source>
</evidence>
<sequence length="358" mass="41641">MKNLVHEERIPHALLINGSAGIGKLSLALAFAQYINCKHPTTDDACGTCPSCVKFAKLEHPDLHFVFPIVKLEKSKVAICDDFVSDFRHFLLQNPYGSNNDWMSQIASEKQGMIYEAESNEIVRKLSLKTYESEYKVMAIWQPERMNAVCANKLLKILEEPPAKTLFLLVSEQPDALLTTIQSRTQRINVPLIHNIDLAEAVQSRFNLSEEHARYVARIANGNFRKALEIIELNEEQKFNFEQFVYFMRQSYQRNVFELKSWSEMMAKIGRERQKSFISYVQKMLRENFILNLKQEELNYLNQDEMQFSQKFSPFVNERNIEAMMDQVDLAELHIEGNVQAKMVFLDLSLQFSHLLKK</sequence>
<comment type="caution">
    <text evidence="1">The sequence shown here is derived from an EMBL/GenBank/DDBJ whole genome shotgun (WGS) entry which is preliminary data.</text>
</comment>
<dbReference type="Gene3D" id="3.40.50.300">
    <property type="entry name" value="P-loop containing nucleotide triphosphate hydrolases"/>
    <property type="match status" value="1"/>
</dbReference>
<dbReference type="SUPFAM" id="SSF52540">
    <property type="entry name" value="P-loop containing nucleoside triphosphate hydrolases"/>
    <property type="match status" value="1"/>
</dbReference>
<dbReference type="EMBL" id="JACHYB010000001">
    <property type="protein sequence ID" value="MBB3187547.1"/>
    <property type="molecule type" value="Genomic_DNA"/>
</dbReference>
<dbReference type="InterPro" id="IPR050238">
    <property type="entry name" value="DNA_Rep/Repair_Clamp_Loader"/>
</dbReference>
<accession>A0A7W5H2M9</accession>
<dbReference type="AlphaFoldDB" id="A0A7W5H2M9"/>
<dbReference type="GO" id="GO:0003887">
    <property type="term" value="F:DNA-directed DNA polymerase activity"/>
    <property type="evidence" value="ECO:0007669"/>
    <property type="project" value="UniProtKB-EC"/>
</dbReference>
<dbReference type="GO" id="GO:0008408">
    <property type="term" value="F:3'-5' exonuclease activity"/>
    <property type="evidence" value="ECO:0007669"/>
    <property type="project" value="InterPro"/>
</dbReference>
<dbReference type="Pfam" id="PF13177">
    <property type="entry name" value="DNA_pol3_delta2"/>
    <property type="match status" value="1"/>
</dbReference>
<proteinExistence type="predicted"/>
<dbReference type="GO" id="GO:0006261">
    <property type="term" value="P:DNA-templated DNA replication"/>
    <property type="evidence" value="ECO:0007669"/>
    <property type="project" value="TreeGrafter"/>
</dbReference>
<dbReference type="InterPro" id="IPR027417">
    <property type="entry name" value="P-loop_NTPase"/>
</dbReference>
<keyword evidence="2" id="KW-1185">Reference proteome</keyword>